<proteinExistence type="predicted"/>
<protein>
    <submittedName>
        <fullName evidence="1">Uncharacterized protein</fullName>
    </submittedName>
</protein>
<evidence type="ECO:0000313" key="2">
    <source>
        <dbReference type="Proteomes" id="UP000735302"/>
    </source>
</evidence>
<sequence>MPYRRSQDEVNMNIPYRRSLDEEKYSRRNVAHAAKSTDLAGRYTTGADSPPKESLLLVLYLYIHVLPGRFSTVWPKTTISGSVLCVTREIPFGVV</sequence>
<comment type="caution">
    <text evidence="1">The sequence shown here is derived from an EMBL/GenBank/DDBJ whole genome shotgun (WGS) entry which is preliminary data.</text>
</comment>
<gene>
    <name evidence="1" type="ORF">PoB_006899200</name>
</gene>
<dbReference type="AlphaFoldDB" id="A0AAV4DEN6"/>
<name>A0AAV4DEN6_9GAST</name>
<accession>A0AAV4DEN6</accession>
<evidence type="ECO:0000313" key="1">
    <source>
        <dbReference type="EMBL" id="GFO42487.1"/>
    </source>
</evidence>
<organism evidence="1 2">
    <name type="scientific">Plakobranchus ocellatus</name>
    <dbReference type="NCBI Taxonomy" id="259542"/>
    <lineage>
        <taxon>Eukaryota</taxon>
        <taxon>Metazoa</taxon>
        <taxon>Spiralia</taxon>
        <taxon>Lophotrochozoa</taxon>
        <taxon>Mollusca</taxon>
        <taxon>Gastropoda</taxon>
        <taxon>Heterobranchia</taxon>
        <taxon>Euthyneura</taxon>
        <taxon>Panpulmonata</taxon>
        <taxon>Sacoglossa</taxon>
        <taxon>Placobranchoidea</taxon>
        <taxon>Plakobranchidae</taxon>
        <taxon>Plakobranchus</taxon>
    </lineage>
</organism>
<dbReference type="EMBL" id="BLXT01007807">
    <property type="protein sequence ID" value="GFO42487.1"/>
    <property type="molecule type" value="Genomic_DNA"/>
</dbReference>
<keyword evidence="2" id="KW-1185">Reference proteome</keyword>
<dbReference type="Proteomes" id="UP000735302">
    <property type="component" value="Unassembled WGS sequence"/>
</dbReference>
<reference evidence="1 2" key="1">
    <citation type="journal article" date="2021" name="Elife">
        <title>Chloroplast acquisition without the gene transfer in kleptoplastic sea slugs, Plakobranchus ocellatus.</title>
        <authorList>
            <person name="Maeda T."/>
            <person name="Takahashi S."/>
            <person name="Yoshida T."/>
            <person name="Shimamura S."/>
            <person name="Takaki Y."/>
            <person name="Nagai Y."/>
            <person name="Toyoda A."/>
            <person name="Suzuki Y."/>
            <person name="Arimoto A."/>
            <person name="Ishii H."/>
            <person name="Satoh N."/>
            <person name="Nishiyama T."/>
            <person name="Hasebe M."/>
            <person name="Maruyama T."/>
            <person name="Minagawa J."/>
            <person name="Obokata J."/>
            <person name="Shigenobu S."/>
        </authorList>
    </citation>
    <scope>NUCLEOTIDE SEQUENCE [LARGE SCALE GENOMIC DNA]</scope>
</reference>